<dbReference type="Gene3D" id="3.40.50.300">
    <property type="entry name" value="P-loop containing nucleotide triphosphate hydrolases"/>
    <property type="match status" value="1"/>
</dbReference>
<dbReference type="GO" id="GO:0005524">
    <property type="term" value="F:ATP binding"/>
    <property type="evidence" value="ECO:0007669"/>
    <property type="project" value="UniProtKB-KW"/>
</dbReference>
<evidence type="ECO:0000256" key="5">
    <source>
        <dbReference type="ARBA" id="ARBA00023180"/>
    </source>
</evidence>
<evidence type="ECO:0000313" key="11">
    <source>
        <dbReference type="Proteomes" id="UP000005226"/>
    </source>
</evidence>
<dbReference type="InterPro" id="IPR017378">
    <property type="entry name" value="Torsin_1/2"/>
</dbReference>
<dbReference type="AlphaFoldDB" id="A0A3B5JYG8"/>
<keyword evidence="7" id="KW-0067">ATP-binding</keyword>
<dbReference type="InterPro" id="IPR027417">
    <property type="entry name" value="P-loop_NTPase"/>
</dbReference>
<dbReference type="OMA" id="TRECCEV"/>
<sequence>MKARVFYLSLLMFWTLSTVNTFDPLTVALLVGAGSTLAPLAWVTWGHFNERCDSTWIHFNEPGLRSDLENKLVGQHIASPIIFKAVAGFMKNPHPRKPLVLFLQGSTGTGKNFVAQMIANNIYKKGNVSQFFHVFTYQLDFPHQSQIETYKSQLQQWIKGNVSRCAHSIFVFDEVDKLHPGLFDSIYPYLDHHNQLQGVSYKNAIFIFLSNAGASDITKIALDFWQSGRTREDIKLKDLEKVISQSAFNDKMGGLWHSPLIDRNLVNFYVPFLPLEYKHVLQCVFAEMKARNLSTNGDIAKQLADDLVFYPNPMRVFSAQGCKTIHARLDFYI</sequence>
<dbReference type="PANTHER" id="PTHR10760">
    <property type="entry name" value="TORSIN"/>
    <property type="match status" value="1"/>
</dbReference>
<dbReference type="RefSeq" id="XP_003965360.3">
    <property type="nucleotide sequence ID" value="XM_003965311.3"/>
</dbReference>
<dbReference type="PIRSF" id="PIRSF038079">
    <property type="entry name" value="Torsin_2A"/>
    <property type="match status" value="1"/>
</dbReference>
<dbReference type="FunFam" id="3.40.50.300:FF:001719">
    <property type="entry name" value="Torsin"/>
    <property type="match status" value="1"/>
</dbReference>
<dbReference type="STRING" id="31033.ENSTRUP00000048627"/>
<dbReference type="GO" id="GO:0071763">
    <property type="term" value="P:nuclear membrane organization"/>
    <property type="evidence" value="ECO:0007669"/>
    <property type="project" value="TreeGrafter"/>
</dbReference>
<accession>A0A3B5JYG8</accession>
<evidence type="ECO:0000256" key="3">
    <source>
        <dbReference type="ARBA" id="ARBA00022729"/>
    </source>
</evidence>
<dbReference type="InterPro" id="IPR010448">
    <property type="entry name" value="Torsin"/>
</dbReference>
<dbReference type="KEGG" id="tru:101078830"/>
<evidence type="ECO:0000256" key="1">
    <source>
        <dbReference type="ARBA" id="ARBA00004319"/>
    </source>
</evidence>
<dbReference type="Pfam" id="PF06309">
    <property type="entry name" value="Torsin"/>
    <property type="match status" value="1"/>
</dbReference>
<dbReference type="InterPro" id="IPR003593">
    <property type="entry name" value="AAA+_ATPase"/>
</dbReference>
<evidence type="ECO:0000256" key="2">
    <source>
        <dbReference type="ARBA" id="ARBA00006235"/>
    </source>
</evidence>
<dbReference type="Proteomes" id="UP000005226">
    <property type="component" value="Chromosome 6"/>
</dbReference>
<dbReference type="Pfam" id="PF21376">
    <property type="entry name" value="TOR1A_C"/>
    <property type="match status" value="1"/>
</dbReference>
<dbReference type="InParanoid" id="A0A3B5JYG8"/>
<dbReference type="InterPro" id="IPR001270">
    <property type="entry name" value="ClpA/B"/>
</dbReference>
<evidence type="ECO:0000259" key="9">
    <source>
        <dbReference type="SMART" id="SM00382"/>
    </source>
</evidence>
<feature type="chain" id="PRO_5030075173" description="Torsin" evidence="8">
    <location>
        <begin position="22"/>
        <end position="333"/>
    </location>
</feature>
<evidence type="ECO:0000313" key="10">
    <source>
        <dbReference type="Ensembl" id="ENSTRUP00000048627.2"/>
    </source>
</evidence>
<dbReference type="GO" id="GO:0019894">
    <property type="term" value="F:kinesin binding"/>
    <property type="evidence" value="ECO:0007669"/>
    <property type="project" value="TreeGrafter"/>
</dbReference>
<keyword evidence="5" id="KW-0325">Glycoprotein</keyword>
<feature type="signal peptide" evidence="8">
    <location>
        <begin position="1"/>
        <end position="21"/>
    </location>
</feature>
<name>A0A3B5JYG8_TAKRU</name>
<reference evidence="10" key="3">
    <citation type="submission" date="2025-09" db="UniProtKB">
        <authorList>
            <consortium name="Ensembl"/>
        </authorList>
    </citation>
    <scope>IDENTIFICATION</scope>
</reference>
<evidence type="ECO:0000256" key="6">
    <source>
        <dbReference type="PIRNR" id="PIRNR038079"/>
    </source>
</evidence>
<keyword evidence="7" id="KW-0547">Nucleotide-binding</keyword>
<comment type="subcellular location">
    <subcellularLocation>
        <location evidence="1 6">Endoplasmic reticulum lumen</location>
    </subcellularLocation>
</comment>
<dbReference type="Ensembl" id="ENSTRUT00000050443.2">
    <property type="protein sequence ID" value="ENSTRUP00000048627.2"/>
    <property type="gene ID" value="ENSTRUG00000024655.2"/>
</dbReference>
<dbReference type="GO" id="GO:0016887">
    <property type="term" value="F:ATP hydrolysis activity"/>
    <property type="evidence" value="ECO:0007669"/>
    <property type="project" value="InterPro"/>
</dbReference>
<dbReference type="GeneID" id="101078830"/>
<comment type="similarity">
    <text evidence="2 6">Belongs to the ClpA/ClpB family. Torsin subfamily.</text>
</comment>
<proteinExistence type="inferred from homology"/>
<gene>
    <name evidence="10" type="primary">LOC101078830</name>
</gene>
<dbReference type="SUPFAM" id="SSF52540">
    <property type="entry name" value="P-loop containing nucleoside triphosphate hydrolases"/>
    <property type="match status" value="1"/>
</dbReference>
<dbReference type="OrthoDB" id="19623at2759"/>
<dbReference type="GeneTree" id="ENSGT00950000182888"/>
<dbReference type="GO" id="GO:0005635">
    <property type="term" value="C:nuclear envelope"/>
    <property type="evidence" value="ECO:0007669"/>
    <property type="project" value="TreeGrafter"/>
</dbReference>
<evidence type="ECO:0000256" key="8">
    <source>
        <dbReference type="SAM" id="SignalP"/>
    </source>
</evidence>
<dbReference type="SMART" id="SM00382">
    <property type="entry name" value="AAA"/>
    <property type="match status" value="1"/>
</dbReference>
<keyword evidence="4 6" id="KW-0256">Endoplasmic reticulum</keyword>
<dbReference type="InterPro" id="IPR049337">
    <property type="entry name" value="TOR1A_C"/>
</dbReference>
<evidence type="ECO:0000256" key="7">
    <source>
        <dbReference type="PIRSR" id="PIRSR038079-1"/>
    </source>
</evidence>
<feature type="domain" description="AAA+ ATPase" evidence="9">
    <location>
        <begin position="97"/>
        <end position="240"/>
    </location>
</feature>
<dbReference type="PANTHER" id="PTHR10760:SF14">
    <property type="entry name" value="TORSIN-1B"/>
    <property type="match status" value="1"/>
</dbReference>
<keyword evidence="3 8" id="KW-0732">Signal</keyword>
<evidence type="ECO:0000256" key="4">
    <source>
        <dbReference type="ARBA" id="ARBA00022824"/>
    </source>
</evidence>
<dbReference type="PRINTS" id="PR00300">
    <property type="entry name" value="CLPPROTEASEA"/>
</dbReference>
<protein>
    <recommendedName>
        <fullName evidence="6">Torsin</fullName>
    </recommendedName>
</protein>
<dbReference type="GO" id="GO:0034504">
    <property type="term" value="P:protein localization to nucleus"/>
    <property type="evidence" value="ECO:0007669"/>
    <property type="project" value="TreeGrafter"/>
</dbReference>
<reference evidence="10 11" key="1">
    <citation type="journal article" date="2011" name="Genome Biol. Evol.">
        <title>Integration of the genetic map and genome assembly of fugu facilitates insights into distinct features of genome evolution in teleosts and mammals.</title>
        <authorList>
            <person name="Kai W."/>
            <person name="Kikuchi K."/>
            <person name="Tohari S."/>
            <person name="Chew A.K."/>
            <person name="Tay A."/>
            <person name="Fujiwara A."/>
            <person name="Hosoya S."/>
            <person name="Suetake H."/>
            <person name="Naruse K."/>
            <person name="Brenner S."/>
            <person name="Suzuki Y."/>
            <person name="Venkatesh B."/>
        </authorList>
    </citation>
    <scope>NUCLEOTIDE SEQUENCE [LARGE SCALE GENOMIC DNA]</scope>
</reference>
<feature type="binding site" evidence="7">
    <location>
        <begin position="105"/>
        <end position="112"/>
    </location>
    <ligand>
        <name>ATP</name>
        <dbReference type="ChEBI" id="CHEBI:30616"/>
    </ligand>
</feature>
<dbReference type="GO" id="GO:0005788">
    <property type="term" value="C:endoplasmic reticulum lumen"/>
    <property type="evidence" value="ECO:0007669"/>
    <property type="project" value="UniProtKB-SubCell"/>
</dbReference>
<keyword evidence="11" id="KW-1185">Reference proteome</keyword>
<organism evidence="10 11">
    <name type="scientific">Takifugu rubripes</name>
    <name type="common">Japanese pufferfish</name>
    <name type="synonym">Fugu rubripes</name>
    <dbReference type="NCBI Taxonomy" id="31033"/>
    <lineage>
        <taxon>Eukaryota</taxon>
        <taxon>Metazoa</taxon>
        <taxon>Chordata</taxon>
        <taxon>Craniata</taxon>
        <taxon>Vertebrata</taxon>
        <taxon>Euteleostomi</taxon>
        <taxon>Actinopterygii</taxon>
        <taxon>Neopterygii</taxon>
        <taxon>Teleostei</taxon>
        <taxon>Neoteleostei</taxon>
        <taxon>Acanthomorphata</taxon>
        <taxon>Eupercaria</taxon>
        <taxon>Tetraodontiformes</taxon>
        <taxon>Tetradontoidea</taxon>
        <taxon>Tetraodontidae</taxon>
        <taxon>Takifugu</taxon>
    </lineage>
</organism>
<reference evidence="10" key="2">
    <citation type="submission" date="2025-08" db="UniProtKB">
        <authorList>
            <consortium name="Ensembl"/>
        </authorList>
    </citation>
    <scope>IDENTIFICATION</scope>
</reference>